<evidence type="ECO:0000256" key="4">
    <source>
        <dbReference type="RuleBase" id="RU365032"/>
    </source>
</evidence>
<dbReference type="Gene3D" id="3.30.470.20">
    <property type="entry name" value="ATP-grasp fold, B domain"/>
    <property type="match status" value="1"/>
</dbReference>
<dbReference type="GO" id="GO:0033857">
    <property type="term" value="F:5-diphosphoinositol pentakisphosphate 1-kinase activity"/>
    <property type="evidence" value="ECO:0007669"/>
    <property type="project" value="TreeGrafter"/>
</dbReference>
<dbReference type="GO" id="GO:0005829">
    <property type="term" value="C:cytosol"/>
    <property type="evidence" value="ECO:0007669"/>
    <property type="project" value="TreeGrafter"/>
</dbReference>
<dbReference type="GO" id="GO:0032958">
    <property type="term" value="P:inositol phosphate biosynthetic process"/>
    <property type="evidence" value="ECO:0007669"/>
    <property type="project" value="TreeGrafter"/>
</dbReference>
<dbReference type="PANTHER" id="PTHR12750:SF9">
    <property type="entry name" value="INOSITOL HEXAKISPHOSPHATE AND DIPHOSPHOINOSITOL-PENTAKISPHOSPHATE KINASE"/>
    <property type="match status" value="1"/>
</dbReference>
<comment type="subcellular location">
    <subcellularLocation>
        <location evidence="4">Cytoplasm</location>
        <location evidence="4">Cytoskeleton</location>
    </subcellularLocation>
</comment>
<feature type="domain" description="VIP1 N-terminal" evidence="6">
    <location>
        <begin position="45"/>
        <end position="134"/>
    </location>
</feature>
<dbReference type="Gene3D" id="3.40.50.11950">
    <property type="match status" value="1"/>
</dbReference>
<keyword evidence="4" id="KW-0808">Transferase</keyword>
<dbReference type="EC" id="2.7.4.24" evidence="4"/>
<dbReference type="GO" id="GO:0006020">
    <property type="term" value="P:inositol metabolic process"/>
    <property type="evidence" value="ECO:0007669"/>
    <property type="project" value="TreeGrafter"/>
</dbReference>
<evidence type="ECO:0000313" key="7">
    <source>
        <dbReference type="EMBL" id="PVV01796.1"/>
    </source>
</evidence>
<keyword evidence="1" id="KW-0597">Phosphoprotein</keyword>
<evidence type="ECO:0000256" key="3">
    <source>
        <dbReference type="ARBA" id="ARBA00034629"/>
    </source>
</evidence>
<name>A0A2T9ZB21_9FUNG</name>
<keyword evidence="4" id="KW-0547">Nucleotide-binding</keyword>
<comment type="catalytic activity">
    <reaction evidence="3">
        <text>1D-myo-inositol hexakisphosphate + ATP = 1-diphospho-1D-myo-inositol 2,3,4,5,6-pentakisphosphate + ADP</text>
        <dbReference type="Rhea" id="RHEA:37459"/>
        <dbReference type="ChEBI" id="CHEBI:30616"/>
        <dbReference type="ChEBI" id="CHEBI:58130"/>
        <dbReference type="ChEBI" id="CHEBI:74946"/>
        <dbReference type="ChEBI" id="CHEBI:456216"/>
        <dbReference type="EC" id="2.7.4.24"/>
    </reaction>
    <physiologicalReaction direction="left-to-right" evidence="3">
        <dbReference type="Rhea" id="RHEA:37460"/>
    </physiologicalReaction>
</comment>
<feature type="non-terminal residue" evidence="7">
    <location>
        <position position="516"/>
    </location>
</feature>
<dbReference type="Pfam" id="PF18086">
    <property type="entry name" value="PPIP5K2_N"/>
    <property type="match status" value="1"/>
</dbReference>
<dbReference type="GO" id="GO:0005856">
    <property type="term" value="C:cytoskeleton"/>
    <property type="evidence" value="ECO:0007669"/>
    <property type="project" value="UniProtKB-SubCell"/>
</dbReference>
<keyword evidence="8" id="KW-1185">Reference proteome</keyword>
<protein>
    <recommendedName>
        <fullName evidence="4">Inositol hexakisphosphate and diphosphoinositol-pentakisphosphate kinase</fullName>
        <ecNumber evidence="4">2.7.4.24</ecNumber>
    </recommendedName>
</protein>
<dbReference type="EMBL" id="MBFS01000798">
    <property type="protein sequence ID" value="PVV01796.1"/>
    <property type="molecule type" value="Genomic_DNA"/>
</dbReference>
<evidence type="ECO:0000256" key="2">
    <source>
        <dbReference type="ARBA" id="ARBA00033696"/>
    </source>
</evidence>
<dbReference type="AlphaFoldDB" id="A0A2T9ZB21"/>
<comment type="caution">
    <text evidence="7">The sequence shown here is derived from an EMBL/GenBank/DDBJ whole genome shotgun (WGS) entry which is preliminary data.</text>
</comment>
<comment type="similarity">
    <text evidence="4">Belongs to the histidine acid phosphatase family. VIP1 subfamily.</text>
</comment>
<gene>
    <name evidence="7" type="ORF">BB560_003776</name>
</gene>
<feature type="region of interest" description="Disordered" evidence="5">
    <location>
        <begin position="1"/>
        <end position="30"/>
    </location>
</feature>
<dbReference type="OrthoDB" id="18042at2759"/>
<dbReference type="GO" id="GO:0005524">
    <property type="term" value="F:ATP binding"/>
    <property type="evidence" value="ECO:0007669"/>
    <property type="project" value="UniProtKB-KW"/>
</dbReference>
<dbReference type="STRING" id="133381.A0A2T9ZB21"/>
<dbReference type="PANTHER" id="PTHR12750">
    <property type="entry name" value="DIPHOSPHOINOSITOL PENTAKISPHOSPHATE KINASE"/>
    <property type="match status" value="1"/>
</dbReference>
<dbReference type="InterPro" id="IPR037446">
    <property type="entry name" value="His_Pase_VIP1"/>
</dbReference>
<dbReference type="FunFam" id="3.30.470.20:FF:000036">
    <property type="entry name" value="Inositol hexakisphosphate and diphosphoinositol-pentakisphosphate kinase"/>
    <property type="match status" value="1"/>
</dbReference>
<proteinExistence type="inferred from homology"/>
<sequence>MDRLNTSIPSVRSYPTLQGQKKNSIESKSPHFFDFPDKTRDKNKMKIGICAMEHKARSRPMQNILDRLASLDKYTIVIFGDKTIQNEEPENWPRCQLLIAFFSTDFPMAKAYTYIKLYKPFLLNSILLQYLLFDRRVTLCLLDKIGVDTPERLIAQRDSGPQVFKPAEDFILKKYKFSLSEVLAEKSKSIEMVDRDTIRIDGKEMVKPFVEKPVASEDHNIYIYYHSSQGGGVRKLFRKIGNRSSQFYPDLYEIRTEGSFIYEKFYDANDSVDVKIYTLGSNYSYAETRKSPVIDGIVLRNSAGKEVRFVTKLNKKEQKFASLITSAFSQRICGFDMLRVGNRSMVIDINGWSFVKGNDEYYSRAAKYLDSCFTKYAHSRWVSSFVNVTENLSLESDYKNRWVLKGYFSVCRHADRTPKQKAKWSLFSSELVSFLPDPKSEVVLRKHSELVDFMSAVNRSIETIDKKIFLPDLESIRDTLEKKMHFRGTKVQLKPKFDKEKKTITEIQVVVKWGGE</sequence>
<evidence type="ECO:0000256" key="1">
    <source>
        <dbReference type="ARBA" id="ARBA00022553"/>
    </source>
</evidence>
<dbReference type="InterPro" id="IPR040557">
    <property type="entry name" value="VIP1_N"/>
</dbReference>
<feature type="compositionally biased region" description="Polar residues" evidence="5">
    <location>
        <begin position="1"/>
        <end position="22"/>
    </location>
</feature>
<keyword evidence="4" id="KW-0418">Kinase</keyword>
<dbReference type="SUPFAM" id="SSF56059">
    <property type="entry name" value="Glutathione synthetase ATP-binding domain-like"/>
    <property type="match status" value="1"/>
</dbReference>
<reference evidence="7 8" key="1">
    <citation type="journal article" date="2018" name="MBio">
        <title>Comparative Genomics Reveals the Core Gene Toolbox for the Fungus-Insect Symbiosis.</title>
        <authorList>
            <person name="Wang Y."/>
            <person name="Stata M."/>
            <person name="Wang W."/>
            <person name="Stajich J.E."/>
            <person name="White M.M."/>
            <person name="Moncalvo J.M."/>
        </authorList>
    </citation>
    <scope>NUCLEOTIDE SEQUENCE [LARGE SCALE GENOMIC DNA]</scope>
    <source>
        <strain evidence="7 8">SC-DP-2</strain>
    </source>
</reference>
<dbReference type="Proteomes" id="UP000245609">
    <property type="component" value="Unassembled WGS sequence"/>
</dbReference>
<evidence type="ECO:0000313" key="8">
    <source>
        <dbReference type="Proteomes" id="UP000245609"/>
    </source>
</evidence>
<evidence type="ECO:0000259" key="6">
    <source>
        <dbReference type="Pfam" id="PF18086"/>
    </source>
</evidence>
<comment type="function">
    <text evidence="4">Bifunctional inositol kinase that acts in concert with the IP6K kinases to synthesize the diphosphate group-containing inositol pyrophosphates diphosphoinositol pentakisphosphate, PP-InsP5, and bis-diphosphoinositol tetrakisphosphate, (PP)2-InsP4. PP-InsP5 and (PP)2-InsP4, also respectively called InsP7 and InsP8, may regulate a variety of cellular processes, including apoptosis, vesicle trafficking, cytoskeletal dynamics, and exocytosis. Phosphorylates inositol hexakisphosphate (InsP6).</text>
</comment>
<organism evidence="7 8">
    <name type="scientific">Smittium megazygosporum</name>
    <dbReference type="NCBI Taxonomy" id="133381"/>
    <lineage>
        <taxon>Eukaryota</taxon>
        <taxon>Fungi</taxon>
        <taxon>Fungi incertae sedis</taxon>
        <taxon>Zoopagomycota</taxon>
        <taxon>Kickxellomycotina</taxon>
        <taxon>Harpellomycetes</taxon>
        <taxon>Harpellales</taxon>
        <taxon>Legeriomycetaceae</taxon>
        <taxon>Smittium</taxon>
    </lineage>
</organism>
<keyword evidence="4" id="KW-0963">Cytoplasm</keyword>
<accession>A0A2T9ZB21</accession>
<comment type="catalytic activity">
    <reaction evidence="2">
        <text>5-diphospho-1D-myo-inositol 1,2,3,4,6-pentakisphosphate + ATP + H(+) = 1,5-bis(diphospho)-1D-myo-inositol 2,3,4,6-tetrakisphosphate + ADP</text>
        <dbReference type="Rhea" id="RHEA:10276"/>
        <dbReference type="ChEBI" id="CHEBI:15378"/>
        <dbReference type="ChEBI" id="CHEBI:30616"/>
        <dbReference type="ChEBI" id="CHEBI:58628"/>
        <dbReference type="ChEBI" id="CHEBI:77983"/>
        <dbReference type="ChEBI" id="CHEBI:456216"/>
        <dbReference type="EC" id="2.7.4.24"/>
    </reaction>
    <physiologicalReaction direction="left-to-right" evidence="2">
        <dbReference type="Rhea" id="RHEA:10277"/>
    </physiologicalReaction>
</comment>
<dbReference type="GO" id="GO:0052723">
    <property type="term" value="F:inositol hexakisphosphate 1-kinase activity"/>
    <property type="evidence" value="ECO:0007669"/>
    <property type="project" value="RHEA"/>
</dbReference>
<keyword evidence="4" id="KW-0067">ATP-binding</keyword>
<evidence type="ECO:0000256" key="5">
    <source>
        <dbReference type="SAM" id="MobiDB-lite"/>
    </source>
</evidence>